<dbReference type="PANTHER" id="PTHR12149">
    <property type="entry name" value="FRUCTOSAMINE 3 KINASE-RELATED PROTEIN"/>
    <property type="match status" value="1"/>
</dbReference>
<organism evidence="2 3">
    <name type="scientific">Winkia neuii</name>
    <dbReference type="NCBI Taxonomy" id="33007"/>
    <lineage>
        <taxon>Bacteria</taxon>
        <taxon>Bacillati</taxon>
        <taxon>Actinomycetota</taxon>
        <taxon>Actinomycetes</taxon>
        <taxon>Actinomycetales</taxon>
        <taxon>Actinomycetaceae</taxon>
        <taxon>Winkia</taxon>
    </lineage>
</organism>
<dbReference type="GO" id="GO:0016301">
    <property type="term" value="F:kinase activity"/>
    <property type="evidence" value="ECO:0007669"/>
    <property type="project" value="UniProtKB-UniRule"/>
</dbReference>
<dbReference type="PIRSF" id="PIRSF006221">
    <property type="entry name" value="Ketosamine-3-kinase"/>
    <property type="match status" value="1"/>
</dbReference>
<gene>
    <name evidence="2" type="ORF">CYJ19_05605</name>
</gene>
<protein>
    <submittedName>
        <fullName evidence="2">Fructosamine kinase</fullName>
    </submittedName>
</protein>
<proteinExistence type="inferred from homology"/>
<comment type="similarity">
    <text evidence="1">Belongs to the fructosamine kinase family.</text>
</comment>
<dbReference type="STRING" id="33007.HMPREF3198_00254"/>
<reference evidence="2 3" key="1">
    <citation type="submission" date="2017-12" db="EMBL/GenBank/DDBJ databases">
        <title>Phylogenetic diversity of female urinary microbiome.</title>
        <authorList>
            <person name="Thomas-White K."/>
            <person name="Wolfe A.J."/>
        </authorList>
    </citation>
    <scope>NUCLEOTIDE SEQUENCE [LARGE SCALE GENOMIC DNA]</scope>
    <source>
        <strain evidence="2 3">UMB0402</strain>
    </source>
</reference>
<name>A0A2I1IN84_9ACTO</name>
<evidence type="ECO:0000313" key="2">
    <source>
        <dbReference type="EMBL" id="PKY72597.1"/>
    </source>
</evidence>
<comment type="caution">
    <text evidence="2">The sequence shown here is derived from an EMBL/GenBank/DDBJ whole genome shotgun (WGS) entry which is preliminary data.</text>
</comment>
<dbReference type="Gene3D" id="1.20.1270.240">
    <property type="match status" value="1"/>
</dbReference>
<dbReference type="PANTHER" id="PTHR12149:SF8">
    <property type="entry name" value="PROTEIN-RIBULOSAMINE 3-KINASE"/>
    <property type="match status" value="1"/>
</dbReference>
<keyword evidence="1 2" id="KW-0418">Kinase</keyword>
<dbReference type="EMBL" id="PKKO01000003">
    <property type="protein sequence ID" value="PKY72597.1"/>
    <property type="molecule type" value="Genomic_DNA"/>
</dbReference>
<accession>A0A2I1IN84</accession>
<dbReference type="AlphaFoldDB" id="A0A2I1IN84"/>
<dbReference type="InterPro" id="IPR016477">
    <property type="entry name" value="Fructo-/Ketosamine-3-kinase"/>
</dbReference>
<keyword evidence="1" id="KW-0808">Transferase</keyword>
<dbReference type="Pfam" id="PF03881">
    <property type="entry name" value="Fructosamin_kin"/>
    <property type="match status" value="1"/>
</dbReference>
<evidence type="ECO:0000313" key="3">
    <source>
        <dbReference type="Proteomes" id="UP000235122"/>
    </source>
</evidence>
<dbReference type="Gene3D" id="1.10.510.10">
    <property type="entry name" value="Transferase(Phosphotransferase) domain 1"/>
    <property type="match status" value="1"/>
</dbReference>
<dbReference type="SUPFAM" id="SSF56112">
    <property type="entry name" value="Protein kinase-like (PK-like)"/>
    <property type="match status" value="1"/>
</dbReference>
<dbReference type="Proteomes" id="UP000235122">
    <property type="component" value="Unassembled WGS sequence"/>
</dbReference>
<evidence type="ECO:0000256" key="1">
    <source>
        <dbReference type="PIRNR" id="PIRNR006221"/>
    </source>
</evidence>
<keyword evidence="3" id="KW-1185">Reference proteome</keyword>
<dbReference type="InterPro" id="IPR011009">
    <property type="entry name" value="Kinase-like_dom_sf"/>
</dbReference>
<sequence>MVAPAHDDFTKTEPERPYATLLEAFGLAWLAEPMSEGGAFVVPHTGAMAGQLSTRRIRETRVDEQAAFEFGRALARTHAAGAGGWGAPPRGWEGDGYMGRKELQLPAAGSEDSLPTWGEFFATQRILPCLKYARDNGSMSASEISVVERVAARISAGDFTSAQPGLLASDSPARIHGDLWTGNVLWADRDSLDWAPPAAGTGQADGKRSDLHRVVGVIIDPAAQGGHAETDLAYLEVFGQPYLGQIYAGYNSISKLETGWKQRMGIHQLHILAVHAAIFGGGYGHATATTAMRYL</sequence>